<organism evidence="2 3">
    <name type="scientific">Chromobacterium fluminis</name>
    <dbReference type="NCBI Taxonomy" id="3044269"/>
    <lineage>
        <taxon>Bacteria</taxon>
        <taxon>Pseudomonadati</taxon>
        <taxon>Pseudomonadota</taxon>
        <taxon>Betaproteobacteria</taxon>
        <taxon>Neisseriales</taxon>
        <taxon>Chromobacteriaceae</taxon>
        <taxon>Chromobacterium</taxon>
    </lineage>
</organism>
<sequence>MNHKYMCMVVVVTVGIFTVYRVWNSLKYLIALRSGLHANWIRDTERFRFHPLWGSIHKYDRGWFAYSGRGKSTGPYLTADEAQGFLESLPLLLERKQDVIKVAKLRAHLALHVMGSIVVFILFALFSIKFDYQGPPNMVPRVLTIGISFAFIFYSLYLVIFTRERLWLVRGMLAICGFVLAPLSFSSILMENAAFVGSVTVLILLVFWLCISTAADSLQAAACRNLKRSAGFGGGAIRCLE</sequence>
<proteinExistence type="predicted"/>
<feature type="transmembrane region" description="Helical" evidence="1">
    <location>
        <begin position="109"/>
        <end position="130"/>
    </location>
</feature>
<dbReference type="EMBL" id="JAAOMA010000004">
    <property type="protein sequence ID" value="NHR04369.1"/>
    <property type="molecule type" value="Genomic_DNA"/>
</dbReference>
<keyword evidence="1" id="KW-0472">Membrane</keyword>
<dbReference type="RefSeq" id="WP_166450888.1">
    <property type="nucleotide sequence ID" value="NZ_JAAOMA010000004.1"/>
</dbReference>
<reference evidence="2 3" key="1">
    <citation type="submission" date="2020-03" db="EMBL/GenBank/DDBJ databases">
        <title>Draft genome sequence of environmentally isolated cultures.</title>
        <authorList>
            <person name="Wilson H.S."/>
            <person name="De Leon M.E."/>
        </authorList>
    </citation>
    <scope>NUCLEOTIDE SEQUENCE [LARGE SCALE GENOMIC DNA]</scope>
    <source>
        <strain evidence="2 3">HSC-31F16</strain>
    </source>
</reference>
<gene>
    <name evidence="2" type="ORF">HA052_04085</name>
</gene>
<feature type="transmembrane region" description="Helical" evidence="1">
    <location>
        <begin position="142"/>
        <end position="160"/>
    </location>
</feature>
<accession>A0ABX0KXX9</accession>
<evidence type="ECO:0000313" key="2">
    <source>
        <dbReference type="EMBL" id="NHR04369.1"/>
    </source>
</evidence>
<evidence type="ECO:0000256" key="1">
    <source>
        <dbReference type="SAM" id="Phobius"/>
    </source>
</evidence>
<comment type="caution">
    <text evidence="2">The sequence shown here is derived from an EMBL/GenBank/DDBJ whole genome shotgun (WGS) entry which is preliminary data.</text>
</comment>
<protein>
    <submittedName>
        <fullName evidence="2">Uncharacterized protein</fullName>
    </submittedName>
</protein>
<feature type="transmembrane region" description="Helical" evidence="1">
    <location>
        <begin position="195"/>
        <end position="218"/>
    </location>
</feature>
<name>A0ABX0KXX9_9NEIS</name>
<dbReference type="Proteomes" id="UP001515641">
    <property type="component" value="Unassembled WGS sequence"/>
</dbReference>
<evidence type="ECO:0000313" key="3">
    <source>
        <dbReference type="Proteomes" id="UP001515641"/>
    </source>
</evidence>
<feature type="transmembrane region" description="Helical" evidence="1">
    <location>
        <begin position="6"/>
        <end position="23"/>
    </location>
</feature>
<keyword evidence="1" id="KW-0812">Transmembrane</keyword>
<feature type="transmembrane region" description="Helical" evidence="1">
    <location>
        <begin position="167"/>
        <end position="189"/>
    </location>
</feature>
<keyword evidence="1" id="KW-1133">Transmembrane helix</keyword>
<keyword evidence="3" id="KW-1185">Reference proteome</keyword>